<evidence type="ECO:0000313" key="1">
    <source>
        <dbReference type="EMBL" id="GDY58751.1"/>
    </source>
</evidence>
<dbReference type="Proteomes" id="UP000301309">
    <property type="component" value="Unassembled WGS sequence"/>
</dbReference>
<name>A0A4D4LB20_STRVO</name>
<comment type="caution">
    <text evidence="1">The sequence shown here is derived from an EMBL/GenBank/DDBJ whole genome shotgun (WGS) entry which is preliminary data.</text>
</comment>
<protein>
    <submittedName>
        <fullName evidence="1">Uncharacterized protein</fullName>
    </submittedName>
</protein>
<proteinExistence type="predicted"/>
<dbReference type="AlphaFoldDB" id="A0A4D4LB20"/>
<accession>A0A4D4LB20</accession>
<keyword evidence="2" id="KW-1185">Reference proteome</keyword>
<evidence type="ECO:0000313" key="2">
    <source>
        <dbReference type="Proteomes" id="UP000301309"/>
    </source>
</evidence>
<gene>
    <name evidence="1" type="ORF">SVIO_093740</name>
</gene>
<organism evidence="1 2">
    <name type="scientific">Streptomyces violaceusniger</name>
    <dbReference type="NCBI Taxonomy" id="68280"/>
    <lineage>
        <taxon>Bacteria</taxon>
        <taxon>Bacillati</taxon>
        <taxon>Actinomycetota</taxon>
        <taxon>Actinomycetes</taxon>
        <taxon>Kitasatosporales</taxon>
        <taxon>Streptomycetaceae</taxon>
        <taxon>Streptomyces</taxon>
        <taxon>Streptomyces violaceusniger group</taxon>
    </lineage>
</organism>
<dbReference type="EMBL" id="BJHW01000002">
    <property type="protein sequence ID" value="GDY58751.1"/>
    <property type="molecule type" value="Genomic_DNA"/>
</dbReference>
<reference evidence="1 2" key="1">
    <citation type="journal article" date="2020" name="Int. J. Syst. Evol. Microbiol.">
        <title>Reclassification of Streptomyces castelarensis and Streptomyces sporoclivatus as later heterotypic synonyms of Streptomyces antimycoticus.</title>
        <authorList>
            <person name="Komaki H."/>
            <person name="Tamura T."/>
        </authorList>
    </citation>
    <scope>NUCLEOTIDE SEQUENCE [LARGE SCALE GENOMIC DNA]</scope>
    <source>
        <strain evidence="1 2">NBRC 13459</strain>
    </source>
</reference>
<sequence>MARAGDTAWLTAVGADRPYVMDADATPPGAAERLRSWYFGRLADRAAIDRVVGAAFRDVTYLAAGPSRLLSPGVALRTVLLPRARGLTDPPLRVES</sequence>